<accession>W1J1L9</accession>
<keyword evidence="2" id="KW-1185">Reference proteome</keyword>
<dbReference type="EMBL" id="CBXF010000110">
    <property type="protein sequence ID" value="CDL84604.1"/>
    <property type="molecule type" value="Genomic_DNA"/>
</dbReference>
<sequence>MIKNKVKTITFYKGLKFSEHKLLSKNLESEIFFAHLYSPLEKGMN</sequence>
<dbReference type="Proteomes" id="UP000019202">
    <property type="component" value="Unassembled WGS sequence"/>
</dbReference>
<evidence type="ECO:0000313" key="2">
    <source>
        <dbReference type="Proteomes" id="UP000019202"/>
    </source>
</evidence>
<name>W1J1L9_9GAMM</name>
<proteinExistence type="predicted"/>
<organism evidence="1 2">
    <name type="scientific">Xenorhabdus szentirmaii DSM 16338</name>
    <dbReference type="NCBI Taxonomy" id="1427518"/>
    <lineage>
        <taxon>Bacteria</taxon>
        <taxon>Pseudomonadati</taxon>
        <taxon>Pseudomonadota</taxon>
        <taxon>Gammaproteobacteria</taxon>
        <taxon>Enterobacterales</taxon>
        <taxon>Morganellaceae</taxon>
        <taxon>Xenorhabdus</taxon>
    </lineage>
</organism>
<protein>
    <submittedName>
        <fullName evidence="1">Uncharacterized protein</fullName>
    </submittedName>
</protein>
<reference evidence="1" key="1">
    <citation type="submission" date="2013-11" db="EMBL/GenBank/DDBJ databases">
        <title>Draft genome sequence and annotation of the entomopathogenic bacteria, Xenorhabdus cabanillasi strain JM26 and Xenorhabdus szentirmai strain DSM 16338.</title>
        <authorList>
            <person name="Gualtieri M."/>
            <person name="Ogier J.C."/>
            <person name="Pages S."/>
            <person name="Givaudan A."/>
            <person name="Gaudriault S."/>
        </authorList>
    </citation>
    <scope>NUCLEOTIDE SEQUENCE [LARGE SCALE GENOMIC DNA]</scope>
    <source>
        <strain evidence="1">DSM 16338</strain>
    </source>
</reference>
<evidence type="ECO:0000313" key="1">
    <source>
        <dbReference type="EMBL" id="CDL84604.1"/>
    </source>
</evidence>
<comment type="caution">
    <text evidence="1">The sequence shown here is derived from an EMBL/GenBank/DDBJ whole genome shotgun (WGS) entry which is preliminary data.</text>
</comment>
<gene>
    <name evidence="1" type="ORF">XSR1_50017</name>
</gene>
<dbReference type="STRING" id="1427518.XSR1_50017"/>
<dbReference type="AlphaFoldDB" id="W1J1L9"/>